<organism evidence="4 5">
    <name type="scientific">Microbacterium esteraromaticum</name>
    <dbReference type="NCBI Taxonomy" id="57043"/>
    <lineage>
        <taxon>Bacteria</taxon>
        <taxon>Bacillati</taxon>
        <taxon>Actinomycetota</taxon>
        <taxon>Actinomycetes</taxon>
        <taxon>Micrococcales</taxon>
        <taxon>Microbacteriaceae</taxon>
        <taxon>Microbacterium</taxon>
    </lineage>
</organism>
<dbReference type="InterPro" id="IPR055170">
    <property type="entry name" value="GFO_IDH_MocA-like_dom"/>
</dbReference>
<feature type="domain" description="GFO/IDH/MocA-like oxidoreductase" evidence="3">
    <location>
        <begin position="133"/>
        <end position="254"/>
    </location>
</feature>
<dbReference type="PANTHER" id="PTHR43377:SF1">
    <property type="entry name" value="BILIVERDIN REDUCTASE A"/>
    <property type="match status" value="1"/>
</dbReference>
<evidence type="ECO:0000259" key="2">
    <source>
        <dbReference type="Pfam" id="PF01408"/>
    </source>
</evidence>
<dbReference type="InterPro" id="IPR000683">
    <property type="entry name" value="Gfo/Idh/MocA-like_OxRdtase_N"/>
</dbReference>
<dbReference type="InterPro" id="IPR036291">
    <property type="entry name" value="NAD(P)-bd_dom_sf"/>
</dbReference>
<gene>
    <name evidence="4" type="ORF">FM104_03215</name>
</gene>
<evidence type="ECO:0000256" key="1">
    <source>
        <dbReference type="ARBA" id="ARBA00023027"/>
    </source>
</evidence>
<evidence type="ECO:0000259" key="3">
    <source>
        <dbReference type="Pfam" id="PF22725"/>
    </source>
</evidence>
<protein>
    <submittedName>
        <fullName evidence="4">Oxidoreductase domain protein</fullName>
    </submittedName>
</protein>
<dbReference type="Gene3D" id="3.40.50.720">
    <property type="entry name" value="NAD(P)-binding Rossmann-like Domain"/>
    <property type="match status" value="1"/>
</dbReference>
<evidence type="ECO:0000313" key="5">
    <source>
        <dbReference type="Proteomes" id="UP000196320"/>
    </source>
</evidence>
<evidence type="ECO:0000313" key="4">
    <source>
        <dbReference type="EMBL" id="SJN21573.1"/>
    </source>
</evidence>
<keyword evidence="5" id="KW-1185">Reference proteome</keyword>
<dbReference type="OrthoDB" id="256869at2"/>
<dbReference type="PANTHER" id="PTHR43377">
    <property type="entry name" value="BILIVERDIN REDUCTASE A"/>
    <property type="match status" value="1"/>
</dbReference>
<dbReference type="EMBL" id="FUKO01000011">
    <property type="protein sequence ID" value="SJN21573.1"/>
    <property type="molecule type" value="Genomic_DNA"/>
</dbReference>
<dbReference type="GO" id="GO:0000166">
    <property type="term" value="F:nucleotide binding"/>
    <property type="evidence" value="ECO:0007669"/>
    <property type="project" value="InterPro"/>
</dbReference>
<dbReference type="AlphaFoldDB" id="A0A1R4IQM6"/>
<sequence length="339" mass="36513">MPKIAIVGAAHAHVEYVLDELARPDRRAWELLGISDTDPALAERYAERMGSTAFAETQALLDAGPAVVYLAGRYGERGRDALAALRAGAHVIADKPLCTSLDELDEIERAIDGTDLTLTLLLEKRGYPETIAALEVVDSGELGDIVGITSSGPHKLNASARPDWFFDPTQYGGIIGDLAVHDLDAALLFAPADTAVVHGAVAGRDHRGFARYGVATMQTQSTIVTAEVSWMTPQASDVHGEYRMRLVGTRGTAEIHWARSRVDVTTEERPTRALSLPEGRRPAQDALDSFEDGAVPPYSTTADAIAITRLALLAQRAADSGSAMRWTRTTRTAIDEESR</sequence>
<keyword evidence="1" id="KW-0520">NAD</keyword>
<dbReference type="Pfam" id="PF01408">
    <property type="entry name" value="GFO_IDH_MocA"/>
    <property type="match status" value="1"/>
</dbReference>
<dbReference type="SUPFAM" id="SSF51735">
    <property type="entry name" value="NAD(P)-binding Rossmann-fold domains"/>
    <property type="match status" value="1"/>
</dbReference>
<proteinExistence type="predicted"/>
<accession>A0A1R4IQM6</accession>
<dbReference type="Pfam" id="PF22725">
    <property type="entry name" value="GFO_IDH_MocA_C3"/>
    <property type="match status" value="1"/>
</dbReference>
<dbReference type="InterPro" id="IPR051450">
    <property type="entry name" value="Gfo/Idh/MocA_Oxidoreductases"/>
</dbReference>
<dbReference type="Gene3D" id="3.30.360.10">
    <property type="entry name" value="Dihydrodipicolinate Reductase, domain 2"/>
    <property type="match status" value="1"/>
</dbReference>
<dbReference type="RefSeq" id="WP_087130017.1">
    <property type="nucleotide sequence ID" value="NZ_FUKO01000011.1"/>
</dbReference>
<reference evidence="4 5" key="1">
    <citation type="submission" date="2017-02" db="EMBL/GenBank/DDBJ databases">
        <authorList>
            <person name="Peterson S.W."/>
        </authorList>
    </citation>
    <scope>NUCLEOTIDE SEQUENCE [LARGE SCALE GENOMIC DNA]</scope>
    <source>
        <strain evidence="4 5">B Mb 05.01</strain>
    </source>
</reference>
<dbReference type="SUPFAM" id="SSF55347">
    <property type="entry name" value="Glyceraldehyde-3-phosphate dehydrogenase-like, C-terminal domain"/>
    <property type="match status" value="1"/>
</dbReference>
<dbReference type="Proteomes" id="UP000196320">
    <property type="component" value="Unassembled WGS sequence"/>
</dbReference>
<feature type="domain" description="Gfo/Idh/MocA-like oxidoreductase N-terminal" evidence="2">
    <location>
        <begin position="3"/>
        <end position="118"/>
    </location>
</feature>
<name>A0A1R4IQM6_9MICO</name>